<comment type="caution">
    <text evidence="1">The sequence shown here is derived from an EMBL/GenBank/DDBJ whole genome shotgun (WGS) entry which is preliminary data.</text>
</comment>
<dbReference type="EMBL" id="VUJX02000010">
    <property type="protein sequence ID" value="KAL0931343.1"/>
    <property type="molecule type" value="Genomic_DNA"/>
</dbReference>
<accession>A0ACC3YHI9</accession>
<evidence type="ECO:0000313" key="1">
    <source>
        <dbReference type="EMBL" id="KAL0931343.1"/>
    </source>
</evidence>
<protein>
    <submittedName>
        <fullName evidence="1">DNA repair protein rad9</fullName>
    </submittedName>
</protein>
<name>A0ACC3YHI9_COLTU</name>
<dbReference type="Proteomes" id="UP000805649">
    <property type="component" value="Unassembled WGS sequence"/>
</dbReference>
<evidence type="ECO:0000313" key="2">
    <source>
        <dbReference type="Proteomes" id="UP000805649"/>
    </source>
</evidence>
<proteinExistence type="predicted"/>
<keyword evidence="2" id="KW-1185">Reference proteome</keyword>
<reference evidence="1 2" key="1">
    <citation type="journal article" date="2020" name="Phytopathology">
        <title>Genome Sequence Resources of Colletotrichum truncatum, C. plurivorum, C. musicola, and C. sojae: Four Species Pathogenic to Soybean (Glycine max).</title>
        <authorList>
            <person name="Rogerio F."/>
            <person name="Boufleur T.R."/>
            <person name="Ciampi-Guillardi M."/>
            <person name="Sukno S.A."/>
            <person name="Thon M.R."/>
            <person name="Massola Junior N.S."/>
            <person name="Baroncelli R."/>
        </authorList>
    </citation>
    <scope>NUCLEOTIDE SEQUENCE [LARGE SCALE GENOMIC DNA]</scope>
    <source>
        <strain evidence="1 2">CMES1059</strain>
    </source>
</reference>
<organism evidence="1 2">
    <name type="scientific">Colletotrichum truncatum</name>
    <name type="common">Anthracnose fungus</name>
    <name type="synonym">Colletotrichum capsici</name>
    <dbReference type="NCBI Taxonomy" id="5467"/>
    <lineage>
        <taxon>Eukaryota</taxon>
        <taxon>Fungi</taxon>
        <taxon>Dikarya</taxon>
        <taxon>Ascomycota</taxon>
        <taxon>Pezizomycotina</taxon>
        <taxon>Sordariomycetes</taxon>
        <taxon>Hypocreomycetidae</taxon>
        <taxon>Glomerellales</taxon>
        <taxon>Glomerellaceae</taxon>
        <taxon>Colletotrichum</taxon>
        <taxon>Colletotrichum truncatum species complex</taxon>
    </lineage>
</organism>
<gene>
    <name evidence="1" type="ORF">CTRU02_214078</name>
</gene>
<sequence>MAILNFTLSEDAVAAFRDVLTCLNKFSDEVSLEAKKDQTPDAVQLVLSTLNSSKSAYACFTLTTARFCSRYQFEGSAQYRDKFHCKLYTRALISIFRSRSAGDPLRDRERESSIDHCDVAIQDGPGIKSRFIVRLYFRNGITSTHYLSFEVTVPVRATFDKNEAVNHWKIPSRTLRQLMDHFGPGIDYLEVNSDGEHVNFVGTTEKTTNGDEVLKKPLHTSIAIEVDEFEDIEVEEKLRIVVSVKDFRAIILHAGITGTHLSAKYSTPARPIQFAYQGDGINCEFLLMTVGERGNPSQKTKKGKANNKAAPRQQQLEAAAGSRRQSAAPSEPPEKPATQAMPPPPAASAARSGAARTSLFDLRPSQRPPPATMRSEGLFVDNDQEWEPMRDEDDEEAEEEARLEWDHSNQPVSPRDYPGFMNHMLTCACQNTSSMHLGRSVAEQNGEINPTPASSFGLAPTQPLSDVKRLGLFYRE</sequence>